<dbReference type="GeneID" id="64627447"/>
<sequence>MAALGSVLSSFVLALVVIGSLSLDIKMWQSHRQVTSSSSGWYGSVPLLIPLRAGPTTSLMDTFTQVRRQLHLSSSLFSSTTTPLYAVIQAIRGKGIWTSPVAAAILKVLPYSYNGYPAQFLNPQYYNYPFGLPDLGNTQPPPGGYSPALSGNAPLSPQPNYVPYPAANQGQILPAGGYQEQPHWDKSSYSSLKEVMVIFATEEVYALVHEKGGSSGGLMEYASCVGKSRMIEVGRHLLMMGW</sequence>
<evidence type="ECO:0000313" key="3">
    <source>
        <dbReference type="Proteomes" id="UP000807769"/>
    </source>
</evidence>
<accession>A0A9P7E089</accession>
<feature type="signal peptide" evidence="1">
    <location>
        <begin position="1"/>
        <end position="22"/>
    </location>
</feature>
<organism evidence="2 3">
    <name type="scientific">Suillus subaureus</name>
    <dbReference type="NCBI Taxonomy" id="48587"/>
    <lineage>
        <taxon>Eukaryota</taxon>
        <taxon>Fungi</taxon>
        <taxon>Dikarya</taxon>
        <taxon>Basidiomycota</taxon>
        <taxon>Agaricomycotina</taxon>
        <taxon>Agaricomycetes</taxon>
        <taxon>Agaricomycetidae</taxon>
        <taxon>Boletales</taxon>
        <taxon>Suillineae</taxon>
        <taxon>Suillaceae</taxon>
        <taxon>Suillus</taxon>
    </lineage>
</organism>
<protein>
    <submittedName>
        <fullName evidence="2">Uncharacterized protein</fullName>
    </submittedName>
</protein>
<dbReference type="EMBL" id="JABBWG010000044">
    <property type="protein sequence ID" value="KAG1807313.1"/>
    <property type="molecule type" value="Genomic_DNA"/>
</dbReference>
<gene>
    <name evidence="2" type="ORF">BJ212DRAFT_1303529</name>
</gene>
<evidence type="ECO:0000256" key="1">
    <source>
        <dbReference type="SAM" id="SignalP"/>
    </source>
</evidence>
<keyword evidence="3" id="KW-1185">Reference proteome</keyword>
<comment type="caution">
    <text evidence="2">The sequence shown here is derived from an EMBL/GenBank/DDBJ whole genome shotgun (WGS) entry which is preliminary data.</text>
</comment>
<dbReference type="Proteomes" id="UP000807769">
    <property type="component" value="Unassembled WGS sequence"/>
</dbReference>
<evidence type="ECO:0000313" key="2">
    <source>
        <dbReference type="EMBL" id="KAG1807313.1"/>
    </source>
</evidence>
<dbReference type="AlphaFoldDB" id="A0A9P7E089"/>
<keyword evidence="1" id="KW-0732">Signal</keyword>
<dbReference type="OrthoDB" id="3364107at2759"/>
<proteinExistence type="predicted"/>
<name>A0A9P7E089_9AGAM</name>
<feature type="chain" id="PRO_5040176359" evidence="1">
    <location>
        <begin position="23"/>
        <end position="242"/>
    </location>
</feature>
<reference evidence="2" key="1">
    <citation type="journal article" date="2020" name="New Phytol.">
        <title>Comparative genomics reveals dynamic genome evolution in host specialist ectomycorrhizal fungi.</title>
        <authorList>
            <person name="Lofgren L.A."/>
            <person name="Nguyen N.H."/>
            <person name="Vilgalys R."/>
            <person name="Ruytinx J."/>
            <person name="Liao H.L."/>
            <person name="Branco S."/>
            <person name="Kuo A."/>
            <person name="LaButti K."/>
            <person name="Lipzen A."/>
            <person name="Andreopoulos W."/>
            <person name="Pangilinan J."/>
            <person name="Riley R."/>
            <person name="Hundley H."/>
            <person name="Na H."/>
            <person name="Barry K."/>
            <person name="Grigoriev I.V."/>
            <person name="Stajich J.E."/>
            <person name="Kennedy P.G."/>
        </authorList>
    </citation>
    <scope>NUCLEOTIDE SEQUENCE</scope>
    <source>
        <strain evidence="2">MN1</strain>
    </source>
</reference>
<dbReference type="RefSeq" id="XP_041187982.1">
    <property type="nucleotide sequence ID" value="XM_041333430.1"/>
</dbReference>